<dbReference type="Pfam" id="PF00067">
    <property type="entry name" value="p450"/>
    <property type="match status" value="1"/>
</dbReference>
<dbReference type="InterPro" id="IPR053007">
    <property type="entry name" value="CYP450_monoxygenase_sec-met"/>
</dbReference>
<evidence type="ECO:0000313" key="1">
    <source>
        <dbReference type="EMBL" id="PMD47271.1"/>
    </source>
</evidence>
<sequence length="477" mass="53910">MPLLAGTNLAYGRTDRDIWTISPPISTLLLPTNEFFPRRVYIIRCLTLAKTVFRSEDVYLEPLFTDVPARATHFSAEARLILDKAGTRGNESCRQRMLDADREGFKNDNIRRLTSASLDRVLNGINKLGARDSCDNLFSWILREITIATSYALFGPDNPLENKENRVIEDPLSTFRQNSLWLVAARLRAYRIRANLRKDYSDYHLSAYDQKPKVSNIIQKRGNIYRCKYIHADDVGRLHLSLLEVATEELVATTFLMLVHIAADPDATEIIRNNLQNAIVKFKTNGKTTAILKVSKLDHCCPLLTSAYFEALRLVNSRVRTRRVIRDTEVLDGTRSYVLRAGAAIHVTAASSNMSSVIWKNNAASFHKERFLARGMSYGSAQTPLHEQMRALFPFASKSLPFPGEDHAFALACAIFAALIVSRDITGEDGKPFQLPETYQSELAKVVANPYSKDSRIGATLTQREEEWQNVDFKFVL</sequence>
<dbReference type="PANTHER" id="PTHR47582">
    <property type="entry name" value="P450, PUTATIVE (EUROFUNG)-RELATED"/>
    <property type="match status" value="1"/>
</dbReference>
<dbReference type="GO" id="GO:0005506">
    <property type="term" value="F:iron ion binding"/>
    <property type="evidence" value="ECO:0007669"/>
    <property type="project" value="InterPro"/>
</dbReference>
<dbReference type="GO" id="GO:0016705">
    <property type="term" value="F:oxidoreductase activity, acting on paired donors, with incorporation or reduction of molecular oxygen"/>
    <property type="evidence" value="ECO:0007669"/>
    <property type="project" value="InterPro"/>
</dbReference>
<name>A0A2J6S937_HYAVF</name>
<reference evidence="1 2" key="1">
    <citation type="submission" date="2016-04" db="EMBL/GenBank/DDBJ databases">
        <title>A degradative enzymes factory behind the ericoid mycorrhizal symbiosis.</title>
        <authorList>
            <consortium name="DOE Joint Genome Institute"/>
            <person name="Martino E."/>
            <person name="Morin E."/>
            <person name="Grelet G."/>
            <person name="Kuo A."/>
            <person name="Kohler A."/>
            <person name="Daghino S."/>
            <person name="Barry K."/>
            <person name="Choi C."/>
            <person name="Cichocki N."/>
            <person name="Clum A."/>
            <person name="Copeland A."/>
            <person name="Hainaut M."/>
            <person name="Haridas S."/>
            <person name="Labutti K."/>
            <person name="Lindquist E."/>
            <person name="Lipzen A."/>
            <person name="Khouja H.-R."/>
            <person name="Murat C."/>
            <person name="Ohm R."/>
            <person name="Olson A."/>
            <person name="Spatafora J."/>
            <person name="Veneault-Fourrey C."/>
            <person name="Henrissat B."/>
            <person name="Grigoriev I."/>
            <person name="Martin F."/>
            <person name="Perotto S."/>
        </authorList>
    </citation>
    <scope>NUCLEOTIDE SEQUENCE [LARGE SCALE GENOMIC DNA]</scope>
    <source>
        <strain evidence="1 2">F</strain>
    </source>
</reference>
<accession>A0A2J6S937</accession>
<dbReference type="OrthoDB" id="1470350at2759"/>
<dbReference type="Gene3D" id="1.10.630.10">
    <property type="entry name" value="Cytochrome P450"/>
    <property type="match status" value="1"/>
</dbReference>
<keyword evidence="2" id="KW-1185">Reference proteome</keyword>
<dbReference type="InterPro" id="IPR001128">
    <property type="entry name" value="Cyt_P450"/>
</dbReference>
<dbReference type="PANTHER" id="PTHR47582:SF1">
    <property type="entry name" value="P450, PUTATIVE (EUROFUNG)-RELATED"/>
    <property type="match status" value="1"/>
</dbReference>
<dbReference type="SUPFAM" id="SSF48264">
    <property type="entry name" value="Cytochrome P450"/>
    <property type="match status" value="1"/>
</dbReference>
<dbReference type="InterPro" id="IPR036396">
    <property type="entry name" value="Cyt_P450_sf"/>
</dbReference>
<dbReference type="STRING" id="1149755.A0A2J6S937"/>
<dbReference type="GO" id="GO:0004497">
    <property type="term" value="F:monooxygenase activity"/>
    <property type="evidence" value="ECO:0007669"/>
    <property type="project" value="InterPro"/>
</dbReference>
<gene>
    <name evidence="1" type="ORF">L207DRAFT_576063</name>
</gene>
<dbReference type="AlphaFoldDB" id="A0A2J6S937"/>
<dbReference type="EMBL" id="KZ613938">
    <property type="protein sequence ID" value="PMD47271.1"/>
    <property type="molecule type" value="Genomic_DNA"/>
</dbReference>
<proteinExistence type="predicted"/>
<organism evidence="1 2">
    <name type="scientific">Hyaloscypha variabilis (strain UAMH 11265 / GT02V1 / F)</name>
    <name type="common">Meliniomyces variabilis</name>
    <dbReference type="NCBI Taxonomy" id="1149755"/>
    <lineage>
        <taxon>Eukaryota</taxon>
        <taxon>Fungi</taxon>
        <taxon>Dikarya</taxon>
        <taxon>Ascomycota</taxon>
        <taxon>Pezizomycotina</taxon>
        <taxon>Leotiomycetes</taxon>
        <taxon>Helotiales</taxon>
        <taxon>Hyaloscyphaceae</taxon>
        <taxon>Hyaloscypha</taxon>
        <taxon>Hyaloscypha variabilis</taxon>
    </lineage>
</organism>
<dbReference type="Proteomes" id="UP000235786">
    <property type="component" value="Unassembled WGS sequence"/>
</dbReference>
<evidence type="ECO:0000313" key="2">
    <source>
        <dbReference type="Proteomes" id="UP000235786"/>
    </source>
</evidence>
<protein>
    <submittedName>
        <fullName evidence="1">Cytochrome P450</fullName>
    </submittedName>
</protein>
<dbReference type="GO" id="GO:0020037">
    <property type="term" value="F:heme binding"/>
    <property type="evidence" value="ECO:0007669"/>
    <property type="project" value="InterPro"/>
</dbReference>